<dbReference type="AlphaFoldDB" id="A0AAV9EIB5"/>
<keyword evidence="2" id="KW-1185">Reference proteome</keyword>
<reference evidence="1" key="2">
    <citation type="submission" date="2023-06" db="EMBL/GenBank/DDBJ databases">
        <authorList>
            <person name="Ma L."/>
            <person name="Liu K.-W."/>
            <person name="Li Z."/>
            <person name="Hsiao Y.-Y."/>
            <person name="Qi Y."/>
            <person name="Fu T."/>
            <person name="Tang G."/>
            <person name="Zhang D."/>
            <person name="Sun W.-H."/>
            <person name="Liu D.-K."/>
            <person name="Li Y."/>
            <person name="Chen G.-Z."/>
            <person name="Liu X.-D."/>
            <person name="Liao X.-Y."/>
            <person name="Jiang Y.-T."/>
            <person name="Yu X."/>
            <person name="Hao Y."/>
            <person name="Huang J."/>
            <person name="Zhao X.-W."/>
            <person name="Ke S."/>
            <person name="Chen Y.-Y."/>
            <person name="Wu W.-L."/>
            <person name="Hsu J.-L."/>
            <person name="Lin Y.-F."/>
            <person name="Huang M.-D."/>
            <person name="Li C.-Y."/>
            <person name="Huang L."/>
            <person name="Wang Z.-W."/>
            <person name="Zhao X."/>
            <person name="Zhong W.-Y."/>
            <person name="Peng D.-H."/>
            <person name="Ahmad S."/>
            <person name="Lan S."/>
            <person name="Zhang J.-S."/>
            <person name="Tsai W.-C."/>
            <person name="Van De Peer Y."/>
            <person name="Liu Z.-J."/>
        </authorList>
    </citation>
    <scope>NUCLEOTIDE SEQUENCE</scope>
    <source>
        <strain evidence="1">CP</strain>
        <tissue evidence="1">Leaves</tissue>
    </source>
</reference>
<accession>A0AAV9EIB5</accession>
<proteinExistence type="predicted"/>
<gene>
    <name evidence="1" type="ORF">QJS10_CPA07g00061</name>
</gene>
<evidence type="ECO:0000313" key="2">
    <source>
        <dbReference type="Proteomes" id="UP001180020"/>
    </source>
</evidence>
<dbReference type="EMBL" id="JAUJYO010000007">
    <property type="protein sequence ID" value="KAK1312684.1"/>
    <property type="molecule type" value="Genomic_DNA"/>
</dbReference>
<dbReference type="Proteomes" id="UP001180020">
    <property type="component" value="Unassembled WGS sequence"/>
</dbReference>
<reference evidence="1" key="1">
    <citation type="journal article" date="2023" name="Nat. Commun.">
        <title>Diploid and tetraploid genomes of Acorus and the evolution of monocots.</title>
        <authorList>
            <person name="Ma L."/>
            <person name="Liu K.W."/>
            <person name="Li Z."/>
            <person name="Hsiao Y.Y."/>
            <person name="Qi Y."/>
            <person name="Fu T."/>
            <person name="Tang G.D."/>
            <person name="Zhang D."/>
            <person name="Sun W.H."/>
            <person name="Liu D.K."/>
            <person name="Li Y."/>
            <person name="Chen G.Z."/>
            <person name="Liu X.D."/>
            <person name="Liao X.Y."/>
            <person name="Jiang Y.T."/>
            <person name="Yu X."/>
            <person name="Hao Y."/>
            <person name="Huang J."/>
            <person name="Zhao X.W."/>
            <person name="Ke S."/>
            <person name="Chen Y.Y."/>
            <person name="Wu W.L."/>
            <person name="Hsu J.L."/>
            <person name="Lin Y.F."/>
            <person name="Huang M.D."/>
            <person name="Li C.Y."/>
            <person name="Huang L."/>
            <person name="Wang Z.W."/>
            <person name="Zhao X."/>
            <person name="Zhong W.Y."/>
            <person name="Peng D.H."/>
            <person name="Ahmad S."/>
            <person name="Lan S."/>
            <person name="Zhang J.S."/>
            <person name="Tsai W.C."/>
            <person name="Van de Peer Y."/>
            <person name="Liu Z.J."/>
        </authorList>
    </citation>
    <scope>NUCLEOTIDE SEQUENCE</scope>
    <source>
        <strain evidence="1">CP</strain>
    </source>
</reference>
<evidence type="ECO:0000313" key="1">
    <source>
        <dbReference type="EMBL" id="KAK1312684.1"/>
    </source>
</evidence>
<organism evidence="1 2">
    <name type="scientific">Acorus calamus</name>
    <name type="common">Sweet flag</name>
    <dbReference type="NCBI Taxonomy" id="4465"/>
    <lineage>
        <taxon>Eukaryota</taxon>
        <taxon>Viridiplantae</taxon>
        <taxon>Streptophyta</taxon>
        <taxon>Embryophyta</taxon>
        <taxon>Tracheophyta</taxon>
        <taxon>Spermatophyta</taxon>
        <taxon>Magnoliopsida</taxon>
        <taxon>Liliopsida</taxon>
        <taxon>Acoraceae</taxon>
        <taxon>Acorus</taxon>
    </lineage>
</organism>
<name>A0AAV9EIB5_ACOCL</name>
<comment type="caution">
    <text evidence="1">The sequence shown here is derived from an EMBL/GenBank/DDBJ whole genome shotgun (WGS) entry which is preliminary data.</text>
</comment>
<protein>
    <submittedName>
        <fullName evidence="1">Uncharacterized protein</fullName>
    </submittedName>
</protein>
<sequence>MVSKVGEVCYLAVQKSDLLLNELIGGEIGPDLEIKEHEEEEGVAEVVGTLRLVLTKKRRFTEERGFRPDLASERRNHRRRRDGEGEAAELLIYGFVWKNHRLTGDE</sequence>